<protein>
    <recommendedName>
        <fullName evidence="3">Tetratricopeptide repeat protein</fullName>
    </recommendedName>
</protein>
<accession>A0A7S0I427</accession>
<evidence type="ECO:0000313" key="2">
    <source>
        <dbReference type="EMBL" id="CAD8510364.1"/>
    </source>
</evidence>
<proteinExistence type="predicted"/>
<dbReference type="InterPro" id="IPR011990">
    <property type="entry name" value="TPR-like_helical_dom_sf"/>
</dbReference>
<dbReference type="EMBL" id="HBEO01036467">
    <property type="protein sequence ID" value="CAD8510364.1"/>
    <property type="molecule type" value="Transcribed_RNA"/>
</dbReference>
<reference evidence="2" key="1">
    <citation type="submission" date="2021-01" db="EMBL/GenBank/DDBJ databases">
        <authorList>
            <person name="Corre E."/>
            <person name="Pelletier E."/>
            <person name="Niang G."/>
            <person name="Scheremetjew M."/>
            <person name="Finn R."/>
            <person name="Kale V."/>
            <person name="Holt S."/>
            <person name="Cochrane G."/>
            <person name="Meng A."/>
            <person name="Brown T."/>
            <person name="Cohen L."/>
        </authorList>
    </citation>
    <scope>NUCLEOTIDE SEQUENCE</scope>
    <source>
        <strain evidence="2">CCMP325</strain>
    </source>
</reference>
<organism evidence="2">
    <name type="scientific">Hanusia phi</name>
    <dbReference type="NCBI Taxonomy" id="3032"/>
    <lineage>
        <taxon>Eukaryota</taxon>
        <taxon>Cryptophyceae</taxon>
        <taxon>Pyrenomonadales</taxon>
        <taxon>Geminigeraceae</taxon>
        <taxon>Hanusia</taxon>
    </lineage>
</organism>
<evidence type="ECO:0008006" key="3">
    <source>
        <dbReference type="Google" id="ProtNLM"/>
    </source>
</evidence>
<dbReference type="Gene3D" id="1.25.40.10">
    <property type="entry name" value="Tetratricopeptide repeat domain"/>
    <property type="match status" value="1"/>
</dbReference>
<sequence length="308" mass="34204">MQHVGDVEEEKIESVEQELLRQSERASRLMLQGDLLEAQGVATRALSINPKHVPSACALARILCRKGTALHDGSLIQQAEHLMRTCLEHAPDDPGALFFLGRFIWLQGQDIEQASALIAKALANDPLGKFLHPLDPPLQTLVEQFEVEVNRERSKRICQRFLYKKPSPRQPFPKRNPLEPSPPLRDALRSKRRRGLKLAASPADSLVVRSAADASGQGRISTWERHVSDCMESRRSYDGLYSENEIVSRARTPFSTSSSRPSTSCWFPSTGVTPAISDGSPCLSPTDVSCSTSFLAPLMRVKRQVDIL</sequence>
<dbReference type="AlphaFoldDB" id="A0A7S0I427"/>
<dbReference type="SUPFAM" id="SSF48452">
    <property type="entry name" value="TPR-like"/>
    <property type="match status" value="1"/>
</dbReference>
<evidence type="ECO:0000256" key="1">
    <source>
        <dbReference type="SAM" id="MobiDB-lite"/>
    </source>
</evidence>
<name>A0A7S0I427_9CRYP</name>
<gene>
    <name evidence="2" type="ORF">HPHI1048_LOCUS24710</name>
</gene>
<feature type="region of interest" description="Disordered" evidence="1">
    <location>
        <begin position="165"/>
        <end position="186"/>
    </location>
</feature>